<dbReference type="Gene3D" id="2.120.10.30">
    <property type="entry name" value="TolB, C-terminal domain"/>
    <property type="match status" value="1"/>
</dbReference>
<dbReference type="RefSeq" id="WP_084136152.1">
    <property type="nucleotide sequence ID" value="NZ_FQXE01000013.1"/>
</dbReference>
<feature type="chain" id="PRO_5013291172" evidence="1">
    <location>
        <begin position="44"/>
        <end position="404"/>
    </location>
</feature>
<dbReference type="STRING" id="658167.SAMN04488135_11318"/>
<feature type="domain" description="Glucose/Sorbosone dehydrogenase" evidence="2">
    <location>
        <begin position="67"/>
        <end position="399"/>
    </location>
</feature>
<dbReference type="PANTHER" id="PTHR19328">
    <property type="entry name" value="HEDGEHOG-INTERACTING PROTEIN"/>
    <property type="match status" value="1"/>
</dbReference>
<dbReference type="InterPro" id="IPR011041">
    <property type="entry name" value="Quinoprot_gluc/sorb_DH_b-prop"/>
</dbReference>
<keyword evidence="4" id="KW-1185">Reference proteome</keyword>
<keyword evidence="1" id="KW-0732">Signal</keyword>
<evidence type="ECO:0000313" key="3">
    <source>
        <dbReference type="EMBL" id="SHI20502.1"/>
    </source>
</evidence>
<evidence type="ECO:0000256" key="1">
    <source>
        <dbReference type="SAM" id="SignalP"/>
    </source>
</evidence>
<accession>A0A1M5Z8G3</accession>
<name>A0A1M5Z8G3_9BURK</name>
<feature type="signal peptide" evidence="1">
    <location>
        <begin position="1"/>
        <end position="43"/>
    </location>
</feature>
<evidence type="ECO:0000259" key="2">
    <source>
        <dbReference type="Pfam" id="PF07995"/>
    </source>
</evidence>
<dbReference type="Proteomes" id="UP000184226">
    <property type="component" value="Unassembled WGS sequence"/>
</dbReference>
<sequence>MTLSCTTSFENTDSAAGKPAGSRKLRALLVAAAFTLVAWQAQAQTSASRSFPSEKGEIVVSELLTGLDHPWSIAFLPDDSGALITERPGHLRLWQADGGLSEPIGGVPEVYARSQGGLLDIALAPDFAQSRRVYLSYAEQGDDGKAGTTAGYGVLSADGRKLENFTVIFRQTPKLSSGAHFGSRLVFDRQGYLFIALGENNQRPTSQDLDKLQGKVVRLHPDGRVPDDNPFVGKAPARPEIWSYGHRNQQGAALNPWSGKLWTHEHGPRGGDEINIPQAGRNYGWPLATYGINYSGLAIPEAQGTHAGGTEQPIHYWKVSPAISGMAFYDAGRFPAWRRSLFIGALKDQALIRLELDGDKVLREERLLAALDERIRDVRIGPDGYVYVLTDASQGRLLKIGLKE</sequence>
<dbReference type="Pfam" id="PF07995">
    <property type="entry name" value="GSDH"/>
    <property type="match status" value="1"/>
</dbReference>
<proteinExistence type="predicted"/>
<dbReference type="SUPFAM" id="SSF50952">
    <property type="entry name" value="Soluble quinoprotein glucose dehydrogenase"/>
    <property type="match status" value="1"/>
</dbReference>
<dbReference type="InterPro" id="IPR012938">
    <property type="entry name" value="Glc/Sorbosone_DH"/>
</dbReference>
<reference evidence="3 4" key="1">
    <citation type="submission" date="2016-11" db="EMBL/GenBank/DDBJ databases">
        <authorList>
            <person name="Jaros S."/>
            <person name="Januszkiewicz K."/>
            <person name="Wedrychowicz H."/>
        </authorList>
    </citation>
    <scope>NUCLEOTIDE SEQUENCE [LARGE SCALE GENOMIC DNA]</scope>
    <source>
        <strain evidence="3 4">CGMCC 1.10190</strain>
    </source>
</reference>
<dbReference type="InterPro" id="IPR011042">
    <property type="entry name" value="6-blade_b-propeller_TolB-like"/>
</dbReference>
<organism evidence="3 4">
    <name type="scientific">Pollutimonas bauzanensis</name>
    <dbReference type="NCBI Taxonomy" id="658167"/>
    <lineage>
        <taxon>Bacteria</taxon>
        <taxon>Pseudomonadati</taxon>
        <taxon>Pseudomonadota</taxon>
        <taxon>Betaproteobacteria</taxon>
        <taxon>Burkholderiales</taxon>
        <taxon>Alcaligenaceae</taxon>
        <taxon>Pollutimonas</taxon>
    </lineage>
</organism>
<dbReference type="OrthoDB" id="9770043at2"/>
<gene>
    <name evidence="3" type="ORF">SAMN04488135_11318</name>
</gene>
<dbReference type="PANTHER" id="PTHR19328:SF75">
    <property type="entry name" value="ALDOSE SUGAR DEHYDROGENASE YLII"/>
    <property type="match status" value="1"/>
</dbReference>
<dbReference type="EMBL" id="FQXE01000013">
    <property type="protein sequence ID" value="SHI20502.1"/>
    <property type="molecule type" value="Genomic_DNA"/>
</dbReference>
<evidence type="ECO:0000313" key="4">
    <source>
        <dbReference type="Proteomes" id="UP000184226"/>
    </source>
</evidence>
<protein>
    <submittedName>
        <fullName evidence="3">Glucose/arabinose dehydrogenase, beta-propeller fold</fullName>
    </submittedName>
</protein>
<dbReference type="AlphaFoldDB" id="A0A1M5Z8G3"/>